<evidence type="ECO:0000259" key="3">
    <source>
        <dbReference type="PROSITE" id="PS51756"/>
    </source>
</evidence>
<accession>A0A150F295</accession>
<evidence type="ECO:0000313" key="4">
    <source>
        <dbReference type="EMBL" id="KXZ13090.1"/>
    </source>
</evidence>
<dbReference type="RefSeq" id="WP_061523319.1">
    <property type="nucleotide sequence ID" value="NZ_JARLZY010000012.1"/>
</dbReference>
<evidence type="ECO:0000256" key="2">
    <source>
        <dbReference type="SAM" id="Coils"/>
    </source>
</evidence>
<dbReference type="Proteomes" id="UP000075430">
    <property type="component" value="Unassembled WGS sequence"/>
</dbReference>
<dbReference type="InterPro" id="IPR006829">
    <property type="entry name" value="LXG_dom"/>
</dbReference>
<dbReference type="PROSITE" id="PS51756">
    <property type="entry name" value="LXG"/>
    <property type="match status" value="1"/>
</dbReference>
<gene>
    <name evidence="4" type="ORF">AXI58_05265</name>
</gene>
<proteinExistence type="inferred from homology"/>
<keyword evidence="2" id="KW-0175">Coiled coil</keyword>
<protein>
    <submittedName>
        <fullName evidence="4">Transposase</fullName>
    </submittedName>
</protein>
<dbReference type="OrthoDB" id="3261089at2"/>
<dbReference type="Pfam" id="PF04740">
    <property type="entry name" value="LXG"/>
    <property type="match status" value="1"/>
</dbReference>
<dbReference type="AlphaFoldDB" id="A0A150F295"/>
<dbReference type="EMBL" id="LSBA01000039">
    <property type="protein sequence ID" value="KXZ13090.1"/>
    <property type="molecule type" value="Genomic_DNA"/>
</dbReference>
<name>A0A150F295_9BACI</name>
<dbReference type="STRING" id="1793963.AXI58_05265"/>
<reference evidence="5" key="1">
    <citation type="submission" date="2016-02" db="EMBL/GenBank/DDBJ databases">
        <authorList>
            <person name="Dunlap C."/>
        </authorList>
    </citation>
    <scope>NUCLEOTIDE SEQUENCE [LARGE SCALE GENOMIC DNA]</scope>
    <source>
        <strain evidence="5">NRRL B-41092</strain>
    </source>
</reference>
<keyword evidence="5" id="KW-1185">Reference proteome</keyword>
<organism evidence="4 5">
    <name type="scientific">Bacillus nakamurai</name>
    <dbReference type="NCBI Taxonomy" id="1793963"/>
    <lineage>
        <taxon>Bacteria</taxon>
        <taxon>Bacillati</taxon>
        <taxon>Bacillota</taxon>
        <taxon>Bacilli</taxon>
        <taxon>Bacillales</taxon>
        <taxon>Bacillaceae</taxon>
        <taxon>Bacillus</taxon>
    </lineage>
</organism>
<comment type="similarity">
    <text evidence="1">In the N-terminal section; belongs to the LXG family.</text>
</comment>
<evidence type="ECO:0000256" key="1">
    <source>
        <dbReference type="ARBA" id="ARBA00034117"/>
    </source>
</evidence>
<comment type="caution">
    <text evidence="4">The sequence shown here is derived from an EMBL/GenBank/DDBJ whole genome shotgun (WGS) entry which is preliminary data.</text>
</comment>
<sequence>MKTLDVHALNEGIQHTIESLDKQKDQLAKLSQSVKQLAAMKDALRGKGGDAIRAFYEECHMPFLQFYEMVIDEYKSVLKKTNSRLSSLEPDANGMIVQGFLEHEAKQGLRQAKQAAEQLVNDINRQAASISHIMSLSTVHDGIFREETHRAERKIDDTLEQLYEFDSTQNQALKETNADIQTMKRYMEQLQSMYTGPKIGITTYNSGSILKSIDEEKLNDTFSMLKTQLASSEQSPMTVMLEKLNKHHHETAGALKKNMQNDQIEQDIAAGGSTLTVLQKEAAAHPRIDGDIRVIHDKLYNHKGLKAIDTIEVIDETSGDTASIDYIGGKYHVYENGQIVREFRTGGKKKLEIVSRIPQNKIGGAKELDTYFTGTPYEVLEWIYPAGLVRNLAKHTVKRLVEKGVSGETKDISKKTVKKIKSEYSTRIDDSVVEIEKAFLPNSISSTFKHSHYRTVSAKEEITFYRAFGGQADAGGTFVTTIPAANRIQSKIDLALLPEWKNTRKYEAVIQVPKETVLNIGRAEKQITKTGSLLKGNEDQVLLPLDYPLEWIKDIRAIKSK</sequence>
<feature type="domain" description="LXG" evidence="3">
    <location>
        <begin position="1"/>
        <end position="235"/>
    </location>
</feature>
<feature type="coiled-coil region" evidence="2">
    <location>
        <begin position="20"/>
        <end position="47"/>
    </location>
</feature>
<evidence type="ECO:0000313" key="5">
    <source>
        <dbReference type="Proteomes" id="UP000075430"/>
    </source>
</evidence>